<dbReference type="GO" id="GO:0050661">
    <property type="term" value="F:NADP binding"/>
    <property type="evidence" value="ECO:0007669"/>
    <property type="project" value="InterPro"/>
</dbReference>
<accession>A0A540VSQ9</accession>
<dbReference type="Pfam" id="PF14833">
    <property type="entry name" value="NAD_binding_11"/>
    <property type="match status" value="1"/>
</dbReference>
<dbReference type="InterPro" id="IPR013328">
    <property type="entry name" value="6PGD_dom2"/>
</dbReference>
<sequence length="294" mass="31107">MSVGMVGLGVMGAEMARHLSRAGLLTRVWNRTPARAASLAEDLGVMQANDLPDLAHQCEVILICVSADEDVREVTEALRPALGPGHVLVDTSTIGVDTAEALAEQVAAVGAAFVDAPVTGGAEGAEAGTLQIMTGGDEAAVERVRPALLAFGSHVTHLGPVGYGQRAKAVNQVLAAGMVQAISEALAFADASGLDAEQLLPVLSGGAAGSRLLERRGARILARDFEPGFRMALHHKDLHLCRRLLQSLDVNLPLVEMTLKHYDRLMAQGHGDEDMSALYRLKRELFETGNRKSL</sequence>
<dbReference type="GO" id="GO:0051287">
    <property type="term" value="F:NAD binding"/>
    <property type="evidence" value="ECO:0007669"/>
    <property type="project" value="InterPro"/>
</dbReference>
<dbReference type="EMBL" id="VIFK01000039">
    <property type="protein sequence ID" value="TQE99794.1"/>
    <property type="molecule type" value="Genomic_DNA"/>
</dbReference>
<dbReference type="Gene3D" id="1.10.1040.10">
    <property type="entry name" value="N-(1-d-carboxylethyl)-l-norvaline Dehydrogenase, domain 2"/>
    <property type="match status" value="1"/>
</dbReference>
<feature type="domain" description="3-hydroxyisobutyrate dehydrogenase-like NAD-binding" evidence="6">
    <location>
        <begin position="162"/>
        <end position="281"/>
    </location>
</feature>
<dbReference type="InterPro" id="IPR006115">
    <property type="entry name" value="6PGDH_NADP-bd"/>
</dbReference>
<dbReference type="Proteomes" id="UP000315400">
    <property type="component" value="Unassembled WGS sequence"/>
</dbReference>
<organism evidence="7 8">
    <name type="scientific">Spiribacter salinus</name>
    <dbReference type="NCBI Taxonomy" id="1335746"/>
    <lineage>
        <taxon>Bacteria</taxon>
        <taxon>Pseudomonadati</taxon>
        <taxon>Pseudomonadota</taxon>
        <taxon>Gammaproteobacteria</taxon>
        <taxon>Chromatiales</taxon>
        <taxon>Ectothiorhodospiraceae</taxon>
        <taxon>Spiribacter</taxon>
    </lineage>
</organism>
<evidence type="ECO:0000256" key="3">
    <source>
        <dbReference type="ARBA" id="ARBA00023027"/>
    </source>
</evidence>
<dbReference type="SUPFAM" id="SSF48179">
    <property type="entry name" value="6-phosphogluconate dehydrogenase C-terminal domain-like"/>
    <property type="match status" value="1"/>
</dbReference>
<dbReference type="InterPro" id="IPR008927">
    <property type="entry name" value="6-PGluconate_DH-like_C_sf"/>
</dbReference>
<dbReference type="InterPro" id="IPR029154">
    <property type="entry name" value="HIBADH-like_NADP-bd"/>
</dbReference>
<dbReference type="PIRSF" id="PIRSF000103">
    <property type="entry name" value="HIBADH"/>
    <property type="match status" value="1"/>
</dbReference>
<dbReference type="GO" id="GO:0016054">
    <property type="term" value="P:organic acid catabolic process"/>
    <property type="evidence" value="ECO:0007669"/>
    <property type="project" value="UniProtKB-ARBA"/>
</dbReference>
<proteinExistence type="inferred from homology"/>
<dbReference type="GO" id="GO:0016491">
    <property type="term" value="F:oxidoreductase activity"/>
    <property type="evidence" value="ECO:0007669"/>
    <property type="project" value="UniProtKB-KW"/>
</dbReference>
<evidence type="ECO:0000256" key="2">
    <source>
        <dbReference type="ARBA" id="ARBA00023002"/>
    </source>
</evidence>
<dbReference type="Gene3D" id="3.40.50.720">
    <property type="entry name" value="NAD(P)-binding Rossmann-like Domain"/>
    <property type="match status" value="1"/>
</dbReference>
<dbReference type="InterPro" id="IPR002204">
    <property type="entry name" value="3-OH-isobutyrate_DH-rel_CS"/>
</dbReference>
<dbReference type="PROSITE" id="PS00895">
    <property type="entry name" value="3_HYDROXYISOBUT_DH"/>
    <property type="match status" value="1"/>
</dbReference>
<comment type="similarity">
    <text evidence="1">Belongs to the HIBADH-related family.</text>
</comment>
<keyword evidence="2" id="KW-0560">Oxidoreductase</keyword>
<evidence type="ECO:0000259" key="5">
    <source>
        <dbReference type="Pfam" id="PF03446"/>
    </source>
</evidence>
<reference evidence="7 8" key="1">
    <citation type="submission" date="2019-06" db="EMBL/GenBank/DDBJ databases">
        <title>Metagenome assembled Genome of Spiribacter salinus SL48-SHIP from the microbial mat of Salt Lake 48 (Novosibirsk region, Russia).</title>
        <authorList>
            <person name="Shipova A."/>
            <person name="Rozanov A.S."/>
            <person name="Bryanskaya A.V."/>
            <person name="Peltek S.E."/>
        </authorList>
    </citation>
    <scope>NUCLEOTIDE SEQUENCE [LARGE SCALE GENOMIC DNA]</scope>
    <source>
        <strain evidence="7">SL48-SHIP-2</strain>
    </source>
</reference>
<dbReference type="Pfam" id="PF03446">
    <property type="entry name" value="NAD_binding_2"/>
    <property type="match status" value="1"/>
</dbReference>
<dbReference type="STRING" id="1260251.SPISAL_01210"/>
<evidence type="ECO:0000313" key="8">
    <source>
        <dbReference type="Proteomes" id="UP000315400"/>
    </source>
</evidence>
<evidence type="ECO:0000256" key="4">
    <source>
        <dbReference type="PIRSR" id="PIRSR000103-1"/>
    </source>
</evidence>
<evidence type="ECO:0000256" key="1">
    <source>
        <dbReference type="ARBA" id="ARBA00009080"/>
    </source>
</evidence>
<dbReference type="SUPFAM" id="SSF51735">
    <property type="entry name" value="NAD(P)-binding Rossmann-fold domains"/>
    <property type="match status" value="1"/>
</dbReference>
<dbReference type="InterPro" id="IPR036291">
    <property type="entry name" value="NAD(P)-bd_dom_sf"/>
</dbReference>
<gene>
    <name evidence="7" type="ORF">FKY71_06745</name>
</gene>
<evidence type="ECO:0000313" key="7">
    <source>
        <dbReference type="EMBL" id="TQE99794.1"/>
    </source>
</evidence>
<dbReference type="InterPro" id="IPR015815">
    <property type="entry name" value="HIBADH-related"/>
</dbReference>
<name>A0A540VSQ9_9GAMM</name>
<dbReference type="PANTHER" id="PTHR43060:SF15">
    <property type="entry name" value="3-HYDROXYISOBUTYRATE DEHYDROGENASE-LIKE 1, MITOCHONDRIAL-RELATED"/>
    <property type="match status" value="1"/>
</dbReference>
<comment type="caution">
    <text evidence="7">The sequence shown here is derived from an EMBL/GenBank/DDBJ whole genome shotgun (WGS) entry which is preliminary data.</text>
</comment>
<keyword evidence="3" id="KW-0520">NAD</keyword>
<feature type="domain" description="6-phosphogluconate dehydrogenase NADP-binding" evidence="5">
    <location>
        <begin position="3"/>
        <end position="159"/>
    </location>
</feature>
<feature type="active site" evidence="4">
    <location>
        <position position="168"/>
    </location>
</feature>
<evidence type="ECO:0000259" key="6">
    <source>
        <dbReference type="Pfam" id="PF14833"/>
    </source>
</evidence>
<protein>
    <submittedName>
        <fullName evidence="7">NAD(P)-dependent oxidoreductase</fullName>
    </submittedName>
</protein>
<dbReference type="AlphaFoldDB" id="A0A540VSQ9"/>
<dbReference type="PANTHER" id="PTHR43060">
    <property type="entry name" value="3-HYDROXYISOBUTYRATE DEHYDROGENASE-LIKE 1, MITOCHONDRIAL-RELATED"/>
    <property type="match status" value="1"/>
</dbReference>